<dbReference type="EMBL" id="AFUN01000007">
    <property type="protein sequence ID" value="EGR97674.1"/>
    <property type="molecule type" value="Genomic_DNA"/>
</dbReference>
<sequence length="250" mass="27127">MDDMSAAERPPGLCPSAPLHEIRAAKREATQRLLGATMGLSDDEWQAPSRLAGWTRAHIATHIARNADAFEAITKAVVTDQEVPHLYPSDELRDRDIERGSERTGLQLQIDLDTTAGSLNATFDALDDMERGTAVWLTNDIRVDVTDLPALRLAEIALHHVDLDLGMTVDDLPEVPARTLLEWVCFRLRDRPEVPAMRIVSDSGLTDRVGGVGFATTVHGPDGALAGWLSGRGGTERLAGADQLAVPMLI</sequence>
<accession>F9NU36</accession>
<name>F9NU36_9ACTN</name>
<dbReference type="PATRIC" id="fig|1051006.4.peg.681"/>
<gene>
    <name evidence="2" type="ORF">HMPREF1162_0566</name>
</gene>
<dbReference type="eggNOG" id="ENOG5031RF6">
    <property type="taxonomic scope" value="Bacteria"/>
</dbReference>
<dbReference type="InterPro" id="IPR024344">
    <property type="entry name" value="MDMPI_metal-binding"/>
</dbReference>
<evidence type="ECO:0000313" key="3">
    <source>
        <dbReference type="Proteomes" id="UP000007832"/>
    </source>
</evidence>
<dbReference type="NCBIfam" id="TIGR03083">
    <property type="entry name" value="maleylpyruvate isomerase family mycothiol-dependent enzyme"/>
    <property type="match status" value="1"/>
</dbReference>
<feature type="domain" description="Mycothiol-dependent maleylpyruvate isomerase metal-binding" evidence="1">
    <location>
        <begin position="27"/>
        <end position="163"/>
    </location>
</feature>
<comment type="caution">
    <text evidence="2">The sequence shown here is derived from an EMBL/GenBank/DDBJ whole genome shotgun (WGS) entry which is preliminary data.</text>
</comment>
<dbReference type="InterPro" id="IPR017517">
    <property type="entry name" value="Maleyloyr_isom"/>
</dbReference>
<evidence type="ECO:0000313" key="2">
    <source>
        <dbReference type="EMBL" id="EGR97674.1"/>
    </source>
</evidence>
<organism evidence="2 3">
    <name type="scientific">[Propionibacterium] namnetense SK182B-JCVI</name>
    <dbReference type="NCBI Taxonomy" id="1051006"/>
    <lineage>
        <taxon>Bacteria</taxon>
        <taxon>Bacillati</taxon>
        <taxon>Actinomycetota</taxon>
        <taxon>Actinomycetes</taxon>
        <taxon>Propionibacteriales</taxon>
        <taxon>Propionibacteriaceae</taxon>
        <taxon>Cutibacterium</taxon>
    </lineage>
</organism>
<dbReference type="SUPFAM" id="SSF55718">
    <property type="entry name" value="SCP-like"/>
    <property type="match status" value="1"/>
</dbReference>
<reference evidence="2 3" key="1">
    <citation type="submission" date="2011-07" db="EMBL/GenBank/DDBJ databases">
        <title>Genome Sequence of Propionibacterium acnes SK182B-JCVI.</title>
        <authorList>
            <person name="Durkin A.S."/>
            <person name="Madupu R."/>
            <person name="Hostetler J."/>
            <person name="Radune D."/>
            <person name="Torralba M."/>
            <person name="Methe B."/>
            <person name="Sutton G."/>
            <person name="Strausberg R.L."/>
            <person name="Nelson K.E."/>
        </authorList>
    </citation>
    <scope>NUCLEOTIDE SEQUENCE [LARGE SCALE GENOMIC DNA]</scope>
    <source>
        <strain evidence="2 3">SK182B-JCVI</strain>
    </source>
</reference>
<dbReference type="GO" id="GO:0046872">
    <property type="term" value="F:metal ion binding"/>
    <property type="evidence" value="ECO:0007669"/>
    <property type="project" value="InterPro"/>
</dbReference>
<dbReference type="STRING" id="1574624.GCA_001642025_00265"/>
<dbReference type="InterPro" id="IPR034660">
    <property type="entry name" value="DinB/YfiT-like"/>
</dbReference>
<dbReference type="SUPFAM" id="SSF109854">
    <property type="entry name" value="DinB/YfiT-like putative metalloenzymes"/>
    <property type="match status" value="1"/>
</dbReference>
<evidence type="ECO:0000259" key="1">
    <source>
        <dbReference type="Pfam" id="PF11716"/>
    </source>
</evidence>
<dbReference type="AlphaFoldDB" id="F9NU36"/>
<dbReference type="Gene3D" id="1.20.120.450">
    <property type="entry name" value="dinb family like domain"/>
    <property type="match status" value="1"/>
</dbReference>
<proteinExistence type="predicted"/>
<protein>
    <submittedName>
        <fullName evidence="2">TIGR03083 family protein</fullName>
    </submittedName>
</protein>
<dbReference type="InterPro" id="IPR036527">
    <property type="entry name" value="SCP2_sterol-bd_dom_sf"/>
</dbReference>
<dbReference type="Pfam" id="PF11716">
    <property type="entry name" value="MDMPI_N"/>
    <property type="match status" value="1"/>
</dbReference>
<dbReference type="Proteomes" id="UP000007832">
    <property type="component" value="Unassembled WGS sequence"/>
</dbReference>